<evidence type="ECO:0000313" key="3">
    <source>
        <dbReference type="Proteomes" id="UP001557470"/>
    </source>
</evidence>
<evidence type="ECO:0000256" key="1">
    <source>
        <dbReference type="SAM" id="MobiDB-lite"/>
    </source>
</evidence>
<dbReference type="Proteomes" id="UP001557470">
    <property type="component" value="Unassembled WGS sequence"/>
</dbReference>
<dbReference type="EMBL" id="JAGEUA010000002">
    <property type="protein sequence ID" value="KAL1005454.1"/>
    <property type="molecule type" value="Genomic_DNA"/>
</dbReference>
<keyword evidence="3" id="KW-1185">Reference proteome</keyword>
<reference evidence="2 3" key="1">
    <citation type="submission" date="2024-06" db="EMBL/GenBank/DDBJ databases">
        <authorList>
            <person name="Pan Q."/>
            <person name="Wen M."/>
            <person name="Jouanno E."/>
            <person name="Zahm M."/>
            <person name="Klopp C."/>
            <person name="Cabau C."/>
            <person name="Louis A."/>
            <person name="Berthelot C."/>
            <person name="Parey E."/>
            <person name="Roest Crollius H."/>
            <person name="Montfort J."/>
            <person name="Robinson-Rechavi M."/>
            <person name="Bouchez O."/>
            <person name="Lampietro C."/>
            <person name="Lopez Roques C."/>
            <person name="Donnadieu C."/>
            <person name="Postlethwait J."/>
            <person name="Bobe J."/>
            <person name="Verreycken H."/>
            <person name="Guiguen Y."/>
        </authorList>
    </citation>
    <scope>NUCLEOTIDE SEQUENCE [LARGE SCALE GENOMIC DNA]</scope>
    <source>
        <strain evidence="2">Up_M1</strain>
        <tissue evidence="2">Testis</tissue>
    </source>
</reference>
<comment type="caution">
    <text evidence="2">The sequence shown here is derived from an EMBL/GenBank/DDBJ whole genome shotgun (WGS) entry which is preliminary data.</text>
</comment>
<feature type="region of interest" description="Disordered" evidence="1">
    <location>
        <begin position="1"/>
        <end position="39"/>
    </location>
</feature>
<accession>A0ABD0X975</accession>
<evidence type="ECO:0000313" key="2">
    <source>
        <dbReference type="EMBL" id="KAL1005454.1"/>
    </source>
</evidence>
<dbReference type="AlphaFoldDB" id="A0ABD0X975"/>
<protein>
    <submittedName>
        <fullName evidence="2">Uncharacterized protein</fullName>
    </submittedName>
</protein>
<proteinExistence type="predicted"/>
<name>A0ABD0X975_UMBPY</name>
<sequence length="110" mass="11911">MEKTDTGINRQHCHGDGEYDEINNGHRQSDADCTTTTSPSDSLQYASVNFHKDPGFPNKATAAISKEDTSSCDYAAVNVGQSSTYSTVNHPCSSSEAPPIYSIVNKSRYT</sequence>
<organism evidence="2 3">
    <name type="scientific">Umbra pygmaea</name>
    <name type="common">Eastern mudminnow</name>
    <dbReference type="NCBI Taxonomy" id="75934"/>
    <lineage>
        <taxon>Eukaryota</taxon>
        <taxon>Metazoa</taxon>
        <taxon>Chordata</taxon>
        <taxon>Craniata</taxon>
        <taxon>Vertebrata</taxon>
        <taxon>Euteleostomi</taxon>
        <taxon>Actinopterygii</taxon>
        <taxon>Neopterygii</taxon>
        <taxon>Teleostei</taxon>
        <taxon>Protacanthopterygii</taxon>
        <taxon>Esociformes</taxon>
        <taxon>Umbridae</taxon>
        <taxon>Umbra</taxon>
    </lineage>
</organism>
<gene>
    <name evidence="2" type="ORF">UPYG_G00059330</name>
</gene>
<feature type="compositionally biased region" description="Basic and acidic residues" evidence="1">
    <location>
        <begin position="13"/>
        <end position="30"/>
    </location>
</feature>